<keyword evidence="2" id="KW-0472">Membrane</keyword>
<accession>A0A1W1D435</accession>
<dbReference type="EMBL" id="FPHP01000022">
    <property type="protein sequence ID" value="SFV75202.1"/>
    <property type="molecule type" value="Genomic_DNA"/>
</dbReference>
<evidence type="ECO:0000313" key="3">
    <source>
        <dbReference type="EMBL" id="SFV75202.1"/>
    </source>
</evidence>
<reference evidence="3" key="1">
    <citation type="submission" date="2016-10" db="EMBL/GenBank/DDBJ databases">
        <authorList>
            <person name="de Groot N.N."/>
        </authorList>
    </citation>
    <scope>NUCLEOTIDE SEQUENCE</scope>
</reference>
<dbReference type="AlphaFoldDB" id="A0A1W1D435"/>
<keyword evidence="2" id="KW-0812">Transmembrane</keyword>
<dbReference type="Gene3D" id="1.25.40.10">
    <property type="entry name" value="Tetratricopeptide repeat domain"/>
    <property type="match status" value="1"/>
</dbReference>
<dbReference type="SUPFAM" id="SSF48452">
    <property type="entry name" value="TPR-like"/>
    <property type="match status" value="1"/>
</dbReference>
<dbReference type="InterPro" id="IPR011990">
    <property type="entry name" value="TPR-like_helical_dom_sf"/>
</dbReference>
<keyword evidence="1" id="KW-0175">Coiled coil</keyword>
<evidence type="ECO:0000256" key="1">
    <source>
        <dbReference type="SAM" id="Coils"/>
    </source>
</evidence>
<sequence>MLHEIIAQFEAHILLFIIGHTLISLVFGVIAARYLAHRFPTNDKKSVENDLHRLELVQYSSWIFRQFHKVSLHKHNHINIMIFVFLMSFSMPLIGIFITSWFIFFLKIVKYAKKAAHTGILDLNEFENTFNPVERIFGEGSMVDMMNNPYVPKRKKVMALSSLANSLTPTAVSIIKETLKSSDDEIRLYGYAVINKAEDKLGKKLSHQLELYNENDGEIKADAAKELAFLYWEMVYSELAHDTLKESFIAESKKFLQEAKEFYKKSLSQHPKNIKAYKKELKKLRKNENIDEELEEYYLKKIETESYQRDEMKIVLSKMSILEGRILMWQKKPKEAIIHFQEAYELDKSSFIVPYLAESYFAAAEFKKVKEILHQVEDLKFNEKLAPIMQQWGIQ</sequence>
<evidence type="ECO:0000256" key="2">
    <source>
        <dbReference type="SAM" id="Phobius"/>
    </source>
</evidence>
<feature type="transmembrane region" description="Helical" evidence="2">
    <location>
        <begin position="12"/>
        <end position="36"/>
    </location>
</feature>
<protein>
    <submittedName>
        <fullName evidence="3">Uncharacterized protein</fullName>
    </submittedName>
</protein>
<organism evidence="3">
    <name type="scientific">hydrothermal vent metagenome</name>
    <dbReference type="NCBI Taxonomy" id="652676"/>
    <lineage>
        <taxon>unclassified sequences</taxon>
        <taxon>metagenomes</taxon>
        <taxon>ecological metagenomes</taxon>
    </lineage>
</organism>
<keyword evidence="2" id="KW-1133">Transmembrane helix</keyword>
<gene>
    <name evidence="3" type="ORF">MNB_SM-3-249</name>
</gene>
<feature type="coiled-coil region" evidence="1">
    <location>
        <begin position="267"/>
        <end position="294"/>
    </location>
</feature>
<feature type="transmembrane region" description="Helical" evidence="2">
    <location>
        <begin position="80"/>
        <end position="106"/>
    </location>
</feature>
<proteinExistence type="predicted"/>
<name>A0A1W1D435_9ZZZZ</name>